<keyword evidence="1" id="KW-0472">Membrane</keyword>
<sequence length="143" mass="15916">MHTYPDAALFEPQAPRTVRPLRLWFGLLAAPVAWMLDDMLSYYIASLECRIRPSGDAPLYAGTLWFWVVLIASLAVASAGTWVAVGNWRRTRSSQPSATHAQPWRHDGHRRFVATASVLSSIGFLTAFVFMVFNVAFAPICGF</sequence>
<keyword evidence="1" id="KW-0812">Transmembrane</keyword>
<feature type="transmembrane region" description="Helical" evidence="1">
    <location>
        <begin position="112"/>
        <end position="137"/>
    </location>
</feature>
<evidence type="ECO:0000313" key="2">
    <source>
        <dbReference type="EMBL" id="KIF80069.1"/>
    </source>
</evidence>
<proteinExistence type="predicted"/>
<gene>
    <name evidence="2" type="ORF">TSA66_03375</name>
</gene>
<keyword evidence="3" id="KW-1185">Reference proteome</keyword>
<protein>
    <recommendedName>
        <fullName evidence="4">Transmembrane protein</fullName>
    </recommendedName>
</protein>
<dbReference type="EMBL" id="JWJG01000028">
    <property type="protein sequence ID" value="KIF80069.1"/>
    <property type="molecule type" value="Genomic_DNA"/>
</dbReference>
<reference evidence="2 3" key="1">
    <citation type="submission" date="2014-12" db="EMBL/GenBank/DDBJ databases">
        <title>Denitrispirillum autotrophicum gen. nov., sp. nov., Denitrifying, Facultatively Autotrophic Bacteria Isolated from Rice Paddy Soil.</title>
        <authorList>
            <person name="Ishii S."/>
            <person name="Ashida N."/>
            <person name="Ohno H."/>
            <person name="Otsuka S."/>
            <person name="Yokota A."/>
            <person name="Senoo K."/>
        </authorList>
    </citation>
    <scope>NUCLEOTIDE SEQUENCE [LARGE SCALE GENOMIC DNA]</scope>
    <source>
        <strain evidence="2 3">TSA66</strain>
    </source>
</reference>
<comment type="caution">
    <text evidence="2">The sequence shown here is derived from an EMBL/GenBank/DDBJ whole genome shotgun (WGS) entry which is preliminary data.</text>
</comment>
<name>A0A0C2BJA0_9BURK</name>
<feature type="transmembrane region" description="Helical" evidence="1">
    <location>
        <begin position="64"/>
        <end position="85"/>
    </location>
</feature>
<dbReference type="RefSeq" id="WP_040038979.1">
    <property type="nucleotide sequence ID" value="NZ_JWJG01000028.1"/>
</dbReference>
<organism evidence="2 3">
    <name type="scientific">Noviherbaspirillum autotrophicum</name>
    <dbReference type="NCBI Taxonomy" id="709839"/>
    <lineage>
        <taxon>Bacteria</taxon>
        <taxon>Pseudomonadati</taxon>
        <taxon>Pseudomonadota</taxon>
        <taxon>Betaproteobacteria</taxon>
        <taxon>Burkholderiales</taxon>
        <taxon>Oxalobacteraceae</taxon>
        <taxon>Noviherbaspirillum</taxon>
    </lineage>
</organism>
<evidence type="ECO:0000313" key="3">
    <source>
        <dbReference type="Proteomes" id="UP000031572"/>
    </source>
</evidence>
<accession>A0A0C2BJA0</accession>
<dbReference type="AlphaFoldDB" id="A0A0C2BJA0"/>
<evidence type="ECO:0000256" key="1">
    <source>
        <dbReference type="SAM" id="Phobius"/>
    </source>
</evidence>
<evidence type="ECO:0008006" key="4">
    <source>
        <dbReference type="Google" id="ProtNLM"/>
    </source>
</evidence>
<keyword evidence="1" id="KW-1133">Transmembrane helix</keyword>
<feature type="transmembrane region" description="Helical" evidence="1">
    <location>
        <begin position="21"/>
        <end position="44"/>
    </location>
</feature>
<dbReference type="Proteomes" id="UP000031572">
    <property type="component" value="Unassembled WGS sequence"/>
</dbReference>